<feature type="transmembrane region" description="Helical" evidence="7">
    <location>
        <begin position="12"/>
        <end position="30"/>
    </location>
</feature>
<dbReference type="GO" id="GO:0005886">
    <property type="term" value="C:plasma membrane"/>
    <property type="evidence" value="ECO:0007669"/>
    <property type="project" value="TreeGrafter"/>
</dbReference>
<dbReference type="GO" id="GO:0007165">
    <property type="term" value="P:signal transduction"/>
    <property type="evidence" value="ECO:0007669"/>
    <property type="project" value="UniProtKB-KW"/>
</dbReference>
<keyword evidence="3 5" id="KW-0807">Transducer</keyword>
<dbReference type="Pfam" id="PF00015">
    <property type="entry name" value="MCPsignal"/>
    <property type="match status" value="1"/>
</dbReference>
<dbReference type="InterPro" id="IPR003660">
    <property type="entry name" value="HAMP_dom"/>
</dbReference>
<feature type="coiled-coil region" evidence="6">
    <location>
        <begin position="112"/>
        <end position="139"/>
    </location>
</feature>
<proteinExistence type="inferred from homology"/>
<dbReference type="AlphaFoldDB" id="A0AB74UCJ8"/>
<sequence>MRHVIQHLSMKAKFLLVLALPILAMLYFAIEGTIERQRVATEMDRLYTSASLAQQAGNLVHELQRERGMTAGFLGSQGKIFGKRLQAQRSASDQRVTRLLDTLTTIDRQQLSQAADASLAEAEEDLSELSTMRQRVDTLQIPLAQALSYYTGVDNALIRLAGQLGHQTGNADIARRLTAYYELLKAKDLAGIERALLANTFAADRMTDATYRRLLRLLGTESAALDSFQVLARPALVERYRQALSGPEIDRLDKLRQLAIDRASQGGFGVDPQQWFDWQTVKLDRLKQVEDAAAAGILEQTDQLRAAARGDLWVYIAVALAVLLLALTLALLVERSILGPLTRNLQAIRARGGDLTQRLEATGSDELADLYRAFNRATADMEVLVAGIHGNARSIGLASGEIAQGNQNLAQRTEEQSASLVETASSMEQITSTVHNTAQHAAEARTLATQVAEQAVQAQAIADQARDAMQAIHAANQTVTTIVGAIDGIAFQTNLLALNASVEAARAGEHGRGFAVVASEVRQLAGRSADEAKRIRDHIAHNVATIDSGNELVSTTHDTLAEIVARIEKVSSLVADISHAAKEQSGGIEQINQAMAQLDEVTQHNAALVEQVAAASHSLNEQASDMVARAEHFTVGQDGDAIPAELVPEIAESHRRQALAQAC</sequence>
<dbReference type="InterPro" id="IPR010910">
    <property type="entry name" value="Nitrate/nitrite_sensing_bac"/>
</dbReference>
<evidence type="ECO:0000256" key="2">
    <source>
        <dbReference type="ARBA" id="ARBA00022481"/>
    </source>
</evidence>
<dbReference type="Pfam" id="PF08376">
    <property type="entry name" value="NIT"/>
    <property type="match status" value="1"/>
</dbReference>
<feature type="domain" description="Methyl-accepting transducer" evidence="8">
    <location>
        <begin position="391"/>
        <end position="620"/>
    </location>
</feature>
<dbReference type="InterPro" id="IPR051310">
    <property type="entry name" value="MCP_chemotaxis"/>
</dbReference>
<dbReference type="EMBL" id="CP159578">
    <property type="protein sequence ID" value="XCJ78722.1"/>
    <property type="molecule type" value="Genomic_DNA"/>
</dbReference>
<evidence type="ECO:0000256" key="1">
    <source>
        <dbReference type="ARBA" id="ARBA00004370"/>
    </source>
</evidence>
<keyword evidence="7" id="KW-0812">Transmembrane</keyword>
<keyword evidence="7" id="KW-0472">Membrane</keyword>
<evidence type="ECO:0000259" key="8">
    <source>
        <dbReference type="PROSITE" id="PS50111"/>
    </source>
</evidence>
<dbReference type="PROSITE" id="PS50885">
    <property type="entry name" value="HAMP"/>
    <property type="match status" value="1"/>
</dbReference>
<dbReference type="RefSeq" id="WP_353979692.1">
    <property type="nucleotide sequence ID" value="NZ_CP159578.1"/>
</dbReference>
<feature type="domain" description="NIT" evidence="10">
    <location>
        <begin position="54"/>
        <end position="304"/>
    </location>
</feature>
<evidence type="ECO:0000256" key="5">
    <source>
        <dbReference type="PROSITE-ProRule" id="PRU00284"/>
    </source>
</evidence>
<evidence type="ECO:0000256" key="6">
    <source>
        <dbReference type="SAM" id="Coils"/>
    </source>
</evidence>
<protein>
    <submittedName>
        <fullName evidence="11">Nitrate- and nitrite sensing domain-containing protein</fullName>
    </submittedName>
</protein>
<feature type="domain" description="HAMP" evidence="9">
    <location>
        <begin position="335"/>
        <end position="386"/>
    </location>
</feature>
<evidence type="ECO:0000256" key="3">
    <source>
        <dbReference type="ARBA" id="ARBA00023224"/>
    </source>
</evidence>
<evidence type="ECO:0000259" key="9">
    <source>
        <dbReference type="PROSITE" id="PS50885"/>
    </source>
</evidence>
<evidence type="ECO:0000259" key="10">
    <source>
        <dbReference type="PROSITE" id="PS50906"/>
    </source>
</evidence>
<dbReference type="InterPro" id="IPR004089">
    <property type="entry name" value="MCPsignal_dom"/>
</dbReference>
<dbReference type="FunFam" id="1.10.287.950:FF:000001">
    <property type="entry name" value="Methyl-accepting chemotaxis sensory transducer"/>
    <property type="match status" value="1"/>
</dbReference>
<evidence type="ECO:0000313" key="11">
    <source>
        <dbReference type="EMBL" id="XCJ78722.1"/>
    </source>
</evidence>
<evidence type="ECO:0000256" key="4">
    <source>
        <dbReference type="ARBA" id="ARBA00029447"/>
    </source>
</evidence>
<dbReference type="PANTHER" id="PTHR43531:SF14">
    <property type="entry name" value="METHYL-ACCEPTING CHEMOTAXIS PROTEIN I-RELATED"/>
    <property type="match status" value="1"/>
</dbReference>
<accession>A0AB74UCJ8</accession>
<feature type="transmembrane region" description="Helical" evidence="7">
    <location>
        <begin position="312"/>
        <end position="333"/>
    </location>
</feature>
<dbReference type="SMART" id="SM00304">
    <property type="entry name" value="HAMP"/>
    <property type="match status" value="1"/>
</dbReference>
<dbReference type="Gene3D" id="1.10.287.950">
    <property type="entry name" value="Methyl-accepting chemotaxis protein"/>
    <property type="match status" value="1"/>
</dbReference>
<dbReference type="Pfam" id="PF00672">
    <property type="entry name" value="HAMP"/>
    <property type="match status" value="1"/>
</dbReference>
<dbReference type="InterPro" id="IPR013587">
    <property type="entry name" value="Nitrate/nitrite_sensing"/>
</dbReference>
<keyword evidence="7" id="KW-1133">Transmembrane helix</keyword>
<dbReference type="PANTHER" id="PTHR43531">
    <property type="entry name" value="PROTEIN ICFG"/>
    <property type="match status" value="1"/>
</dbReference>
<dbReference type="SUPFAM" id="SSF58104">
    <property type="entry name" value="Methyl-accepting chemotaxis protein (MCP) signaling domain"/>
    <property type="match status" value="1"/>
</dbReference>
<reference evidence="11" key="1">
    <citation type="submission" date="2024-06" db="EMBL/GenBank/DDBJ databases">
        <title>Complete genome of Salinicola endophyticus HNIBRBA4755.</title>
        <authorList>
            <person name="Shin S.Y."/>
            <person name="Kang H."/>
            <person name="Song J."/>
        </authorList>
    </citation>
    <scope>NUCLEOTIDE SEQUENCE</scope>
    <source>
        <strain evidence="11">HNIBRBA4755</strain>
    </source>
</reference>
<dbReference type="CDD" id="cd06225">
    <property type="entry name" value="HAMP"/>
    <property type="match status" value="1"/>
</dbReference>
<dbReference type="CDD" id="cd11386">
    <property type="entry name" value="MCP_signal"/>
    <property type="match status" value="1"/>
</dbReference>
<dbReference type="PROSITE" id="PS50906">
    <property type="entry name" value="NIT"/>
    <property type="match status" value="1"/>
</dbReference>
<dbReference type="GO" id="GO:0004888">
    <property type="term" value="F:transmembrane signaling receptor activity"/>
    <property type="evidence" value="ECO:0007669"/>
    <property type="project" value="TreeGrafter"/>
</dbReference>
<name>A0AB74UCJ8_9GAMM</name>
<dbReference type="SMART" id="SM00283">
    <property type="entry name" value="MA"/>
    <property type="match status" value="1"/>
</dbReference>
<comment type="subcellular location">
    <subcellularLocation>
        <location evidence="1">Membrane</location>
    </subcellularLocation>
</comment>
<dbReference type="PROSITE" id="PS50111">
    <property type="entry name" value="CHEMOTAXIS_TRANSDUC_2"/>
    <property type="match status" value="1"/>
</dbReference>
<gene>
    <name evidence="11" type="ORF">ABV408_14935</name>
</gene>
<keyword evidence="6" id="KW-0175">Coiled coil</keyword>
<dbReference type="GO" id="GO:0006935">
    <property type="term" value="P:chemotaxis"/>
    <property type="evidence" value="ECO:0007669"/>
    <property type="project" value="TreeGrafter"/>
</dbReference>
<organism evidence="11">
    <name type="scientific">Salinicola endophyticus</name>
    <dbReference type="NCBI Taxonomy" id="1949083"/>
    <lineage>
        <taxon>Bacteria</taxon>
        <taxon>Pseudomonadati</taxon>
        <taxon>Pseudomonadota</taxon>
        <taxon>Gammaproteobacteria</taxon>
        <taxon>Oceanospirillales</taxon>
        <taxon>Halomonadaceae</taxon>
        <taxon>Salinicola</taxon>
    </lineage>
</organism>
<evidence type="ECO:0000256" key="7">
    <source>
        <dbReference type="SAM" id="Phobius"/>
    </source>
</evidence>
<keyword evidence="2" id="KW-0488">Methylation</keyword>
<comment type="similarity">
    <text evidence="4">Belongs to the methyl-accepting chemotaxis (MCP) protein family.</text>
</comment>